<organism evidence="1 2">
    <name type="scientific">Dactylosporangium sucinum</name>
    <dbReference type="NCBI Taxonomy" id="1424081"/>
    <lineage>
        <taxon>Bacteria</taxon>
        <taxon>Bacillati</taxon>
        <taxon>Actinomycetota</taxon>
        <taxon>Actinomycetes</taxon>
        <taxon>Micromonosporales</taxon>
        <taxon>Micromonosporaceae</taxon>
        <taxon>Dactylosporangium</taxon>
    </lineage>
</organism>
<comment type="caution">
    <text evidence="1">The sequence shown here is derived from an EMBL/GenBank/DDBJ whole genome shotgun (WGS) entry which is preliminary data.</text>
</comment>
<proteinExistence type="predicted"/>
<dbReference type="Proteomes" id="UP000642070">
    <property type="component" value="Unassembled WGS sequence"/>
</dbReference>
<protein>
    <submittedName>
        <fullName evidence="1">Uncharacterized protein</fullName>
    </submittedName>
</protein>
<reference evidence="1" key="1">
    <citation type="journal article" date="2014" name="Int. J. Syst. Evol. Microbiol.">
        <title>Complete genome sequence of Corynebacterium casei LMG S-19264T (=DSM 44701T), isolated from a smear-ripened cheese.</title>
        <authorList>
            <consortium name="US DOE Joint Genome Institute (JGI-PGF)"/>
            <person name="Walter F."/>
            <person name="Albersmeier A."/>
            <person name="Kalinowski J."/>
            <person name="Ruckert C."/>
        </authorList>
    </citation>
    <scope>NUCLEOTIDE SEQUENCE</scope>
    <source>
        <strain evidence="1">JCM 19831</strain>
    </source>
</reference>
<evidence type="ECO:0000313" key="1">
    <source>
        <dbReference type="EMBL" id="GGM53596.1"/>
    </source>
</evidence>
<gene>
    <name evidence="1" type="ORF">GCM10007977_063970</name>
</gene>
<reference evidence="1" key="2">
    <citation type="submission" date="2020-09" db="EMBL/GenBank/DDBJ databases">
        <authorList>
            <person name="Sun Q."/>
            <person name="Ohkuma M."/>
        </authorList>
    </citation>
    <scope>NUCLEOTIDE SEQUENCE</scope>
    <source>
        <strain evidence="1">JCM 19831</strain>
    </source>
</reference>
<dbReference type="RefSeq" id="WP_190253706.1">
    <property type="nucleotide sequence ID" value="NZ_BMPI01000035.1"/>
</dbReference>
<sequence length="204" mass="21427">MPVALLPPTTSGGADWSGQLPLTEAPRYVRGRGNSRWHRVRNAVLWTDGRTIYGYWCGPSGVDGGKWGPLWLTDDVPAGEPVCGTCVGRALGAGQDDAPAGLPPLVFSPRWQTPPAVCPGSRSRTLWTELPGNRCGQCLACGDIVPIRVVGTGYNAWGAGPVKHAPGADLVEPCPFHAYSRITAVDGRAVCGCGWPGITEEVAA</sequence>
<evidence type="ECO:0000313" key="2">
    <source>
        <dbReference type="Proteomes" id="UP000642070"/>
    </source>
</evidence>
<dbReference type="EMBL" id="BMPI01000035">
    <property type="protein sequence ID" value="GGM53596.1"/>
    <property type="molecule type" value="Genomic_DNA"/>
</dbReference>
<dbReference type="AlphaFoldDB" id="A0A917U2X1"/>
<accession>A0A917U2X1</accession>
<keyword evidence="2" id="KW-1185">Reference proteome</keyword>
<name>A0A917U2X1_9ACTN</name>